<dbReference type="AlphaFoldDB" id="A0A1G8FPY0"/>
<dbReference type="EMBL" id="FNDE01000076">
    <property type="protein sequence ID" value="SDH83976.1"/>
    <property type="molecule type" value="Genomic_DNA"/>
</dbReference>
<name>A0A1G8FPY0_ANETH</name>
<accession>A0A1G8FPY0</accession>
<dbReference type="Proteomes" id="UP000198956">
    <property type="component" value="Unassembled WGS sequence"/>
</dbReference>
<proteinExistence type="predicted"/>
<feature type="non-terminal residue" evidence="1">
    <location>
        <position position="45"/>
    </location>
</feature>
<reference evidence="1 2" key="1">
    <citation type="submission" date="2016-10" db="EMBL/GenBank/DDBJ databases">
        <authorList>
            <person name="de Groot N.N."/>
        </authorList>
    </citation>
    <scope>NUCLEOTIDE SEQUENCE [LARGE SCALE GENOMIC DNA]</scope>
    <source>
        <strain evidence="1 2">L 420-91</strain>
    </source>
</reference>
<evidence type="ECO:0000313" key="1">
    <source>
        <dbReference type="EMBL" id="SDH83976.1"/>
    </source>
</evidence>
<evidence type="ECO:0000313" key="2">
    <source>
        <dbReference type="Proteomes" id="UP000198956"/>
    </source>
</evidence>
<protein>
    <submittedName>
        <fullName evidence="1">Uncharacterized protein</fullName>
    </submittedName>
</protein>
<sequence length="45" mass="5485">MRMKQQLERIKERAEWHLRMADDYENSELPYGKAAAQQHKEMAHE</sequence>
<organism evidence="1 2">
    <name type="scientific">Aneurinibacillus thermoaerophilus</name>
    <dbReference type="NCBI Taxonomy" id="143495"/>
    <lineage>
        <taxon>Bacteria</taxon>
        <taxon>Bacillati</taxon>
        <taxon>Bacillota</taxon>
        <taxon>Bacilli</taxon>
        <taxon>Bacillales</taxon>
        <taxon>Paenibacillaceae</taxon>
        <taxon>Aneurinibacillus group</taxon>
        <taxon>Aneurinibacillus</taxon>
    </lineage>
</organism>
<gene>
    <name evidence="1" type="ORF">SAMN04489735_10761</name>
</gene>